<evidence type="ECO:0000256" key="2">
    <source>
        <dbReference type="ARBA" id="ARBA00022833"/>
    </source>
</evidence>
<dbReference type="InterPro" id="IPR036864">
    <property type="entry name" value="Zn2-C6_fun-type_DNA-bd_sf"/>
</dbReference>
<dbReference type="Gene3D" id="4.10.240.10">
    <property type="entry name" value="Zn(2)-C6 fungal-type DNA-binding domain"/>
    <property type="match status" value="1"/>
</dbReference>
<keyword evidence="3" id="KW-0805">Transcription regulation</keyword>
<dbReference type="GeneID" id="63725341"/>
<keyword evidence="2" id="KW-0862">Zinc</keyword>
<dbReference type="PANTHER" id="PTHR31779">
    <property type="entry name" value="2-NITROPROPANE DIOXYGENASE FAMILY, PUTATIVE (AFU_ORTHOLOGUE AFUA_2G17430)-RELATED"/>
    <property type="match status" value="1"/>
</dbReference>
<dbReference type="GO" id="GO:0006351">
    <property type="term" value="P:DNA-templated transcription"/>
    <property type="evidence" value="ECO:0007669"/>
    <property type="project" value="InterPro"/>
</dbReference>
<dbReference type="Proteomes" id="UP000184073">
    <property type="component" value="Unassembled WGS sequence"/>
</dbReference>
<gene>
    <name evidence="8" type="ORF">ASPVEDRAFT_25880</name>
</gene>
<evidence type="ECO:0000256" key="4">
    <source>
        <dbReference type="ARBA" id="ARBA00023125"/>
    </source>
</evidence>
<keyword evidence="6" id="KW-0539">Nucleus</keyword>
<dbReference type="VEuPathDB" id="FungiDB:ASPVEDRAFT_25880"/>
<dbReference type="InterPro" id="IPR001138">
    <property type="entry name" value="Zn2Cys6_DnaBD"/>
</dbReference>
<dbReference type="CDD" id="cd12148">
    <property type="entry name" value="fungal_TF_MHR"/>
    <property type="match status" value="1"/>
</dbReference>
<dbReference type="RefSeq" id="XP_040664804.1">
    <property type="nucleotide sequence ID" value="XM_040809830.1"/>
</dbReference>
<dbReference type="GO" id="GO:0003677">
    <property type="term" value="F:DNA binding"/>
    <property type="evidence" value="ECO:0007669"/>
    <property type="project" value="UniProtKB-KW"/>
</dbReference>
<organism evidence="8 9">
    <name type="scientific">Aspergillus versicolor CBS 583.65</name>
    <dbReference type="NCBI Taxonomy" id="1036611"/>
    <lineage>
        <taxon>Eukaryota</taxon>
        <taxon>Fungi</taxon>
        <taxon>Dikarya</taxon>
        <taxon>Ascomycota</taxon>
        <taxon>Pezizomycotina</taxon>
        <taxon>Eurotiomycetes</taxon>
        <taxon>Eurotiomycetidae</taxon>
        <taxon>Eurotiales</taxon>
        <taxon>Aspergillaceae</taxon>
        <taxon>Aspergillus</taxon>
        <taxon>Aspergillus subgen. Nidulantes</taxon>
    </lineage>
</organism>
<sequence length="827" mass="92862">MIFKSYSQAALVCIVSISTISHAILPFWQSYQRLIQSQEPLEEPGCDGSGIVDPGGRCNGDGVIDNPPDPKREGFRFDNPSTDCKYVSQMYIYDVFKVLEKDMGKLFTYVHKDVDFHVMGHHPVAGHYHDLLHFYVNALRRVSECFSEHAEKFEVHPQAIHGGCNSQWSVQEIQFKGLLNTGDNFEVVNVWVTRWYQGQMVEARTYIDQGSVTDALRRNELWTNGTSYRENPQYMPGPSGMPDLEELKKLMQYPDGRRKRSRVACTSCQSRKRKCSGDQPCTTCAQFGVDCHYDLLSRKKKDIRHFQSQSMTSSLLSPATVQNDITAKRQQHDQQTNPAALAGLLLKALEANSGAAFARRLNPKNDVTGAPKLHLFGWNVGARYPTPEWAQALSAVKPLPVVEIVAQDEMRSLAGIFFDRVDPCYPFIDRDTLLRQISRRWLPATSEALGFGPYDAVLCGVAAFGYLFSRRRATLTELQLIESARSILEQGLQSEPLSPVDTVTGWVLRVAYLRMTTTAHAAWMASCSLMHLIEATGMHIEPSSNTALDRTSTTESCNPETRRRLFAMARHLNVWISFELGRSRVVLQGATSLPPSPRPTTDGFATALTTDIFNLLPISESLDPNEAQDVSNLEIALVDVLDVVYIQPHLILVQCNLMLCIYRRLRALNSFLSGDILDRVLALSGKGLKAVSELVSQSCPWHQIANVPFQVVCTLLAIDNRAALAMLRESMRTLHEVASAYDTEVMREAYTTAYLMTVMHQRRKEEDIRTIRDVLQFNPSVSVPAETPVTEPTVQSDHTLMDYPGFSWLSDILVDIPSLRDFDMGPL</sequence>
<keyword evidence="5" id="KW-0804">Transcription</keyword>
<dbReference type="SUPFAM" id="SSF54427">
    <property type="entry name" value="NTF2-like"/>
    <property type="match status" value="1"/>
</dbReference>
<name>A0A1L9PC07_ASPVE</name>
<evidence type="ECO:0000256" key="5">
    <source>
        <dbReference type="ARBA" id="ARBA00023163"/>
    </source>
</evidence>
<evidence type="ECO:0000313" key="9">
    <source>
        <dbReference type="Proteomes" id="UP000184073"/>
    </source>
</evidence>
<dbReference type="OrthoDB" id="9986881at2759"/>
<evidence type="ECO:0000256" key="6">
    <source>
        <dbReference type="ARBA" id="ARBA00023242"/>
    </source>
</evidence>
<protein>
    <recommendedName>
        <fullName evidence="7">Zn(2)-C6 fungal-type domain-containing protein</fullName>
    </recommendedName>
</protein>
<dbReference type="AlphaFoldDB" id="A0A1L9PC07"/>
<dbReference type="Pfam" id="PF04082">
    <property type="entry name" value="Fungal_trans"/>
    <property type="match status" value="1"/>
</dbReference>
<dbReference type="Gene3D" id="3.10.450.50">
    <property type="match status" value="1"/>
</dbReference>
<dbReference type="CDD" id="cd00067">
    <property type="entry name" value="GAL4"/>
    <property type="match status" value="1"/>
</dbReference>
<keyword evidence="1" id="KW-0479">Metal-binding</keyword>
<dbReference type="GO" id="GO:0000981">
    <property type="term" value="F:DNA-binding transcription factor activity, RNA polymerase II-specific"/>
    <property type="evidence" value="ECO:0007669"/>
    <property type="project" value="InterPro"/>
</dbReference>
<evidence type="ECO:0000313" key="8">
    <source>
        <dbReference type="EMBL" id="OJI99041.1"/>
    </source>
</evidence>
<evidence type="ECO:0000256" key="3">
    <source>
        <dbReference type="ARBA" id="ARBA00023015"/>
    </source>
</evidence>
<dbReference type="InterPro" id="IPR052478">
    <property type="entry name" value="Metabolite_Synth_Reg"/>
</dbReference>
<dbReference type="GO" id="GO:0008270">
    <property type="term" value="F:zinc ion binding"/>
    <property type="evidence" value="ECO:0007669"/>
    <property type="project" value="InterPro"/>
</dbReference>
<evidence type="ECO:0000256" key="1">
    <source>
        <dbReference type="ARBA" id="ARBA00022723"/>
    </source>
</evidence>
<proteinExistence type="predicted"/>
<dbReference type="InterPro" id="IPR032710">
    <property type="entry name" value="NTF2-like_dom_sf"/>
</dbReference>
<dbReference type="PROSITE" id="PS50048">
    <property type="entry name" value="ZN2_CY6_FUNGAL_2"/>
    <property type="match status" value="1"/>
</dbReference>
<dbReference type="SUPFAM" id="SSF57701">
    <property type="entry name" value="Zn2/Cys6 DNA-binding domain"/>
    <property type="match status" value="1"/>
</dbReference>
<feature type="domain" description="Zn(2)-C6 fungal-type" evidence="7">
    <location>
        <begin position="264"/>
        <end position="293"/>
    </location>
</feature>
<dbReference type="InterPro" id="IPR007219">
    <property type="entry name" value="XnlR_reg_dom"/>
</dbReference>
<accession>A0A1L9PC07</accession>
<dbReference type="Pfam" id="PF00172">
    <property type="entry name" value="Zn_clus"/>
    <property type="match status" value="1"/>
</dbReference>
<dbReference type="SMART" id="SM00066">
    <property type="entry name" value="GAL4"/>
    <property type="match status" value="1"/>
</dbReference>
<evidence type="ECO:0000259" key="7">
    <source>
        <dbReference type="PROSITE" id="PS50048"/>
    </source>
</evidence>
<dbReference type="GO" id="GO:0009410">
    <property type="term" value="P:response to xenobiotic stimulus"/>
    <property type="evidence" value="ECO:0007669"/>
    <property type="project" value="TreeGrafter"/>
</dbReference>
<reference evidence="9" key="1">
    <citation type="journal article" date="2017" name="Genome Biol.">
        <title>Comparative genomics reveals high biological diversity and specific adaptations in the industrially and medically important fungal genus Aspergillus.</title>
        <authorList>
            <person name="de Vries R.P."/>
            <person name="Riley R."/>
            <person name="Wiebenga A."/>
            <person name="Aguilar-Osorio G."/>
            <person name="Amillis S."/>
            <person name="Uchima C.A."/>
            <person name="Anderluh G."/>
            <person name="Asadollahi M."/>
            <person name="Askin M."/>
            <person name="Barry K."/>
            <person name="Battaglia E."/>
            <person name="Bayram O."/>
            <person name="Benocci T."/>
            <person name="Braus-Stromeyer S.A."/>
            <person name="Caldana C."/>
            <person name="Canovas D."/>
            <person name="Cerqueira G.C."/>
            <person name="Chen F."/>
            <person name="Chen W."/>
            <person name="Choi C."/>
            <person name="Clum A."/>
            <person name="Dos Santos R.A."/>
            <person name="Damasio A.R."/>
            <person name="Diallinas G."/>
            <person name="Emri T."/>
            <person name="Fekete E."/>
            <person name="Flipphi M."/>
            <person name="Freyberg S."/>
            <person name="Gallo A."/>
            <person name="Gournas C."/>
            <person name="Habgood R."/>
            <person name="Hainaut M."/>
            <person name="Harispe M.L."/>
            <person name="Henrissat B."/>
            <person name="Hilden K.S."/>
            <person name="Hope R."/>
            <person name="Hossain A."/>
            <person name="Karabika E."/>
            <person name="Karaffa L."/>
            <person name="Karanyi Z."/>
            <person name="Krasevec N."/>
            <person name="Kuo A."/>
            <person name="Kusch H."/>
            <person name="LaButti K."/>
            <person name="Lagendijk E.L."/>
            <person name="Lapidus A."/>
            <person name="Levasseur A."/>
            <person name="Lindquist E."/>
            <person name="Lipzen A."/>
            <person name="Logrieco A.F."/>
            <person name="MacCabe A."/>
            <person name="Maekelae M.R."/>
            <person name="Malavazi I."/>
            <person name="Melin P."/>
            <person name="Meyer V."/>
            <person name="Mielnichuk N."/>
            <person name="Miskei M."/>
            <person name="Molnar A.P."/>
            <person name="Mule G."/>
            <person name="Ngan C.Y."/>
            <person name="Orejas M."/>
            <person name="Orosz E."/>
            <person name="Ouedraogo J.P."/>
            <person name="Overkamp K.M."/>
            <person name="Park H.-S."/>
            <person name="Perrone G."/>
            <person name="Piumi F."/>
            <person name="Punt P.J."/>
            <person name="Ram A.F."/>
            <person name="Ramon A."/>
            <person name="Rauscher S."/>
            <person name="Record E."/>
            <person name="Riano-Pachon D.M."/>
            <person name="Robert V."/>
            <person name="Roehrig J."/>
            <person name="Ruller R."/>
            <person name="Salamov A."/>
            <person name="Salih N.S."/>
            <person name="Samson R.A."/>
            <person name="Sandor E."/>
            <person name="Sanguinetti M."/>
            <person name="Schuetze T."/>
            <person name="Sepcic K."/>
            <person name="Shelest E."/>
            <person name="Sherlock G."/>
            <person name="Sophianopoulou V."/>
            <person name="Squina F.M."/>
            <person name="Sun H."/>
            <person name="Susca A."/>
            <person name="Todd R.B."/>
            <person name="Tsang A."/>
            <person name="Unkles S.E."/>
            <person name="van de Wiele N."/>
            <person name="van Rossen-Uffink D."/>
            <person name="Oliveira J.V."/>
            <person name="Vesth T.C."/>
            <person name="Visser J."/>
            <person name="Yu J.-H."/>
            <person name="Zhou M."/>
            <person name="Andersen M.R."/>
            <person name="Archer D.B."/>
            <person name="Baker S.E."/>
            <person name="Benoit I."/>
            <person name="Brakhage A.A."/>
            <person name="Braus G.H."/>
            <person name="Fischer R."/>
            <person name="Frisvad J.C."/>
            <person name="Goldman G.H."/>
            <person name="Houbraken J."/>
            <person name="Oakley B."/>
            <person name="Pocsi I."/>
            <person name="Scazzocchio C."/>
            <person name="Seiboth B."/>
            <person name="vanKuyk P.A."/>
            <person name="Wortman J."/>
            <person name="Dyer P.S."/>
            <person name="Grigoriev I.V."/>
        </authorList>
    </citation>
    <scope>NUCLEOTIDE SEQUENCE [LARGE SCALE GENOMIC DNA]</scope>
    <source>
        <strain evidence="9">CBS 583.65</strain>
    </source>
</reference>
<keyword evidence="9" id="KW-1185">Reference proteome</keyword>
<dbReference type="PANTHER" id="PTHR31779:SF5">
    <property type="entry name" value="ZN(II)2CYS6 TRANSCRIPTION FACTOR (EUROFUNG)"/>
    <property type="match status" value="1"/>
</dbReference>
<keyword evidence="4" id="KW-0238">DNA-binding</keyword>
<dbReference type="EMBL" id="KV878126">
    <property type="protein sequence ID" value="OJI99041.1"/>
    <property type="molecule type" value="Genomic_DNA"/>
</dbReference>